<protein>
    <recommendedName>
        <fullName evidence="8">Pre-mRNA-processing factor 17</fullName>
    </recommendedName>
</protein>
<feature type="repeat" description="WD" evidence="9">
    <location>
        <begin position="243"/>
        <end position="285"/>
    </location>
</feature>
<dbReference type="PROSITE" id="PS50082">
    <property type="entry name" value="WD_REPEATS_2"/>
    <property type="match status" value="4"/>
</dbReference>
<feature type="repeat" description="WD" evidence="9">
    <location>
        <begin position="504"/>
        <end position="537"/>
    </location>
</feature>
<keyword evidence="3" id="KW-0507">mRNA processing</keyword>
<evidence type="ECO:0000256" key="9">
    <source>
        <dbReference type="PROSITE-ProRule" id="PRU00221"/>
    </source>
</evidence>
<keyword evidence="6" id="KW-0508">mRNA splicing</keyword>
<dbReference type="GO" id="GO:0071013">
    <property type="term" value="C:catalytic step 2 spliceosome"/>
    <property type="evidence" value="ECO:0007669"/>
    <property type="project" value="InterPro"/>
</dbReference>
<feature type="compositionally biased region" description="Acidic residues" evidence="10">
    <location>
        <begin position="147"/>
        <end position="169"/>
    </location>
</feature>
<dbReference type="PROSITE" id="PS50294">
    <property type="entry name" value="WD_REPEATS_REGION"/>
    <property type="match status" value="4"/>
</dbReference>
<reference evidence="11" key="1">
    <citation type="submission" date="2014-02" db="EMBL/GenBank/DDBJ databases">
        <authorList>
            <person name="Genoscope - CEA"/>
        </authorList>
    </citation>
    <scope>NUCLEOTIDE SEQUENCE</scope>
    <source>
        <strain evidence="11">LS3</strain>
    </source>
</reference>
<dbReference type="FunFam" id="2.130.10.10:FF:000034">
    <property type="entry name" value="Pre-mRNA-processing factor 17, putative"/>
    <property type="match status" value="1"/>
</dbReference>
<dbReference type="EMBL" id="HG937693">
    <property type="protein sequence ID" value="CDP34531.1"/>
    <property type="molecule type" value="Genomic_DNA"/>
</dbReference>
<sequence>MGLVGYGSESDSGDDGQLLDVAPKTVSLKKDAPVNPVPVGVASLSEPGLKRKNIITGYAEESAFDDATFRIQNKTFDMLGFARDPATGKVIGSVESAEAYGGRDVTQLQHTKLDHQRLRAKRQKKGDASILEGQGAYRGPWAKYDDEKSDSDSYDEEEEEEEEQEEQEEEAARQVQSEIRPPEAIEPSSKSESTETTEFHGKSLYDYQGRTYMHVPRDLGIDLFKEFDDIEEWYVPKKRIHSWSGHTGGVNKIKFFPRHGHLLLSCGNDSKVKLWDVYHDRSLLRSYSGHSRAIKDIDFNPDGTRFLSSAYDKYTKLWDTETGQCISRFTTGKMHNCVRFNPREPHSFVVGTANNKIVQYDTRDPANVVQEYDHHLGAVNSITFVDDNLRFMTTSDDKTVRVWEWQINVPIKFIADPSQHSMPSVVLHPEGKYVAAQSLDNRIVVIGATDKFRMSRRKQFTGYSASGYAIGMDFSPDGRFLMSGDATGNAIFWNWKTSAIQSKFKAHNGAVQCIAAHPQETSKVATGGIDSKIHYWD</sequence>
<dbReference type="InterPro" id="IPR036322">
    <property type="entry name" value="WD40_repeat_dom_sf"/>
</dbReference>
<feature type="region of interest" description="Disordered" evidence="10">
    <location>
        <begin position="112"/>
        <end position="200"/>
    </location>
</feature>
<comment type="subcellular location">
    <subcellularLocation>
        <location evidence="1">Nucleus</location>
    </subcellularLocation>
</comment>
<dbReference type="InterPro" id="IPR001680">
    <property type="entry name" value="WD40_rpt"/>
</dbReference>
<evidence type="ECO:0000256" key="7">
    <source>
        <dbReference type="ARBA" id="ARBA00023242"/>
    </source>
</evidence>
<accession>A0A060T5R6</accession>
<keyword evidence="5" id="KW-0677">Repeat</keyword>
<dbReference type="SMART" id="SM00320">
    <property type="entry name" value="WD40"/>
    <property type="match status" value="7"/>
</dbReference>
<name>A0A060T5R6_BLAAD</name>
<dbReference type="InterPro" id="IPR015943">
    <property type="entry name" value="WD40/YVTN_repeat-like_dom_sf"/>
</dbReference>
<dbReference type="PhylomeDB" id="A0A060T5R6"/>
<feature type="repeat" description="WD" evidence="9">
    <location>
        <begin position="372"/>
        <end position="404"/>
    </location>
</feature>
<feature type="compositionally biased region" description="Low complexity" evidence="10">
    <location>
        <begin position="186"/>
        <end position="196"/>
    </location>
</feature>
<dbReference type="GO" id="GO:0000398">
    <property type="term" value="P:mRNA splicing, via spliceosome"/>
    <property type="evidence" value="ECO:0007669"/>
    <property type="project" value="InterPro"/>
</dbReference>
<dbReference type="InterPro" id="IPR019775">
    <property type="entry name" value="WD40_repeat_CS"/>
</dbReference>
<evidence type="ECO:0000256" key="1">
    <source>
        <dbReference type="ARBA" id="ARBA00004123"/>
    </source>
</evidence>
<organism evidence="11">
    <name type="scientific">Blastobotrys adeninivorans</name>
    <name type="common">Yeast</name>
    <name type="synonym">Arxula adeninivorans</name>
    <dbReference type="NCBI Taxonomy" id="409370"/>
    <lineage>
        <taxon>Eukaryota</taxon>
        <taxon>Fungi</taxon>
        <taxon>Dikarya</taxon>
        <taxon>Ascomycota</taxon>
        <taxon>Saccharomycotina</taxon>
        <taxon>Dipodascomycetes</taxon>
        <taxon>Dipodascales</taxon>
        <taxon>Trichomonascaceae</taxon>
        <taxon>Blastobotrys</taxon>
    </lineage>
</organism>
<evidence type="ECO:0000256" key="5">
    <source>
        <dbReference type="ARBA" id="ARBA00022737"/>
    </source>
</evidence>
<dbReference type="PRINTS" id="PR00320">
    <property type="entry name" value="GPROTEINBRPT"/>
</dbReference>
<keyword evidence="7" id="KW-0539">Nucleus</keyword>
<evidence type="ECO:0000256" key="6">
    <source>
        <dbReference type="ARBA" id="ARBA00023187"/>
    </source>
</evidence>
<dbReference type="GO" id="GO:0003729">
    <property type="term" value="F:mRNA binding"/>
    <property type="evidence" value="ECO:0007669"/>
    <property type="project" value="TreeGrafter"/>
</dbReference>
<dbReference type="InterPro" id="IPR020472">
    <property type="entry name" value="WD40_PAC1"/>
</dbReference>
<reference evidence="11" key="2">
    <citation type="submission" date="2014-06" db="EMBL/GenBank/DDBJ databases">
        <title>The complete genome of Blastobotrys (Arxula) adeninivorans LS3 - a yeast of biotechnological interest.</title>
        <authorList>
            <person name="Kunze G."/>
            <person name="Gaillardin C."/>
            <person name="Czernicka M."/>
            <person name="Durrens P."/>
            <person name="Martin T."/>
            <person name="Boer E."/>
            <person name="Gabaldon T."/>
            <person name="Cruz J."/>
            <person name="Talla E."/>
            <person name="Marck C."/>
            <person name="Goffeau A."/>
            <person name="Barbe V."/>
            <person name="Baret P."/>
            <person name="Baronian K."/>
            <person name="Beier S."/>
            <person name="Bleykasten C."/>
            <person name="Bode R."/>
            <person name="Casaregola S."/>
            <person name="Despons L."/>
            <person name="Fairhead C."/>
            <person name="Giersberg M."/>
            <person name="Gierski P."/>
            <person name="Hahnel U."/>
            <person name="Hartmann A."/>
            <person name="Jankowska D."/>
            <person name="Jubin C."/>
            <person name="Jung P."/>
            <person name="Lafontaine I."/>
            <person name="Leh-Louis V."/>
            <person name="Lemaire M."/>
            <person name="Marcet-Houben M."/>
            <person name="Mascher M."/>
            <person name="Morel G."/>
            <person name="Richard G.-F."/>
            <person name="Riechen J."/>
            <person name="Sacerdot C."/>
            <person name="Sarkar A."/>
            <person name="Savel G."/>
            <person name="Schacherer J."/>
            <person name="Sherman D."/>
            <person name="Straub M.-L."/>
            <person name="Stein N."/>
            <person name="Thierry A."/>
            <person name="Trautwein-Schult A."/>
            <person name="Westhof E."/>
            <person name="Worch S."/>
            <person name="Dujon B."/>
            <person name="Souciet J.-L."/>
            <person name="Wincker P."/>
            <person name="Scholz U."/>
            <person name="Neuveglise N."/>
        </authorList>
    </citation>
    <scope>NUCLEOTIDE SEQUENCE</scope>
    <source>
        <strain evidence="11">LS3</strain>
    </source>
</reference>
<dbReference type="Gene3D" id="2.130.10.10">
    <property type="entry name" value="YVTN repeat-like/Quinoprotein amine dehydrogenase"/>
    <property type="match status" value="1"/>
</dbReference>
<feature type="repeat" description="WD" evidence="9">
    <location>
        <begin position="287"/>
        <end position="328"/>
    </location>
</feature>
<dbReference type="InterPro" id="IPR032847">
    <property type="entry name" value="PRPF17"/>
</dbReference>
<dbReference type="PANTHER" id="PTHR43979:SF1">
    <property type="entry name" value="PRE-MRNA-PROCESSING FACTOR 17"/>
    <property type="match status" value="1"/>
</dbReference>
<evidence type="ECO:0000256" key="8">
    <source>
        <dbReference type="ARBA" id="ARBA00068146"/>
    </source>
</evidence>
<evidence type="ECO:0000256" key="4">
    <source>
        <dbReference type="ARBA" id="ARBA00022728"/>
    </source>
</evidence>
<dbReference type="AlphaFoldDB" id="A0A060T5R6"/>
<evidence type="ECO:0000256" key="2">
    <source>
        <dbReference type="ARBA" id="ARBA00022574"/>
    </source>
</evidence>
<evidence type="ECO:0000256" key="3">
    <source>
        <dbReference type="ARBA" id="ARBA00022664"/>
    </source>
</evidence>
<evidence type="ECO:0000313" key="11">
    <source>
        <dbReference type="EMBL" id="CDP34531.1"/>
    </source>
</evidence>
<evidence type="ECO:0000256" key="10">
    <source>
        <dbReference type="SAM" id="MobiDB-lite"/>
    </source>
</evidence>
<dbReference type="Pfam" id="PF00400">
    <property type="entry name" value="WD40"/>
    <property type="match status" value="5"/>
</dbReference>
<dbReference type="CDD" id="cd00200">
    <property type="entry name" value="WD40"/>
    <property type="match status" value="1"/>
</dbReference>
<dbReference type="PANTHER" id="PTHR43979">
    <property type="entry name" value="PRE-MRNA-PROCESSING FACTOR 17"/>
    <property type="match status" value="1"/>
</dbReference>
<dbReference type="SUPFAM" id="SSF50978">
    <property type="entry name" value="WD40 repeat-like"/>
    <property type="match status" value="1"/>
</dbReference>
<proteinExistence type="predicted"/>
<keyword evidence="4" id="KW-0747">Spliceosome</keyword>
<keyword evidence="2 9" id="KW-0853">WD repeat</keyword>
<gene>
    <name evidence="11" type="ORF">GNLVRS02_ARAD1C14630g</name>
</gene>
<dbReference type="PROSITE" id="PS00678">
    <property type="entry name" value="WD_REPEATS_1"/>
    <property type="match status" value="1"/>
</dbReference>